<dbReference type="Proteomes" id="UP000550729">
    <property type="component" value="Unassembled WGS sequence"/>
</dbReference>
<name>A0A848L2E2_9ACTN</name>
<organism evidence="1 2">
    <name type="scientific">Gordonia asplenii</name>
    <dbReference type="NCBI Taxonomy" id="2725283"/>
    <lineage>
        <taxon>Bacteria</taxon>
        <taxon>Bacillati</taxon>
        <taxon>Actinomycetota</taxon>
        <taxon>Actinomycetes</taxon>
        <taxon>Mycobacteriales</taxon>
        <taxon>Gordoniaceae</taxon>
        <taxon>Gordonia</taxon>
    </lineage>
</organism>
<accession>A0A848L2E2</accession>
<dbReference type="EMBL" id="JABBNB010000016">
    <property type="protein sequence ID" value="NMO02701.1"/>
    <property type="molecule type" value="Genomic_DNA"/>
</dbReference>
<evidence type="ECO:0000313" key="1">
    <source>
        <dbReference type="EMBL" id="NMO02701.1"/>
    </source>
</evidence>
<comment type="caution">
    <text evidence="1">The sequence shown here is derived from an EMBL/GenBank/DDBJ whole genome shotgun (WGS) entry which is preliminary data.</text>
</comment>
<reference evidence="1 2" key="1">
    <citation type="submission" date="2020-04" db="EMBL/GenBank/DDBJ databases">
        <title>Gordonia sp. nov. TBRC 11910.</title>
        <authorList>
            <person name="Suriyachadkun C."/>
        </authorList>
    </citation>
    <scope>NUCLEOTIDE SEQUENCE [LARGE SCALE GENOMIC DNA]</scope>
    <source>
        <strain evidence="1 2">TBRC 11910</strain>
    </source>
</reference>
<proteinExistence type="predicted"/>
<gene>
    <name evidence="1" type="ORF">HH308_15925</name>
</gene>
<dbReference type="RefSeq" id="WP_170195212.1">
    <property type="nucleotide sequence ID" value="NZ_JABBNB010000016.1"/>
</dbReference>
<evidence type="ECO:0000313" key="2">
    <source>
        <dbReference type="Proteomes" id="UP000550729"/>
    </source>
</evidence>
<dbReference type="AlphaFoldDB" id="A0A848L2E2"/>
<protein>
    <submittedName>
        <fullName evidence="1">Uncharacterized protein</fullName>
    </submittedName>
</protein>
<sequence length="191" mass="20743">MTLTICNDLSPAQWLIDSALPWDVLVGFGPEGFDSHARLRFIPDPVSEGQSECDVDTGGPTDEAGLVARLCALLAAETSTPDDAYFGLWEGWPGAVEISGGAPRIEVPNRRFYLFKGPLAQVGEWSRSTLSPTEPAAFVWPADHAWCIACDVDPHWAGIGGRRRAIDRLVDDDVLDIVRADPHAPQPAYYG</sequence>
<keyword evidence="2" id="KW-1185">Reference proteome</keyword>